<dbReference type="CDD" id="cd08602">
    <property type="entry name" value="GDPD_ScGlpQ1_like"/>
    <property type="match status" value="1"/>
</dbReference>
<feature type="domain" description="GP-PDE" evidence="9">
    <location>
        <begin position="53"/>
        <end position="372"/>
    </location>
</feature>
<dbReference type="Gramene" id="Pp3c11_24160V3.6">
    <property type="protein sequence ID" value="Pp3c11_24160V3.6"/>
    <property type="gene ID" value="Pp3c11_24160"/>
</dbReference>
<dbReference type="Gramene" id="Pp3c11_24160V3.1">
    <property type="protein sequence ID" value="Pp3c11_24160V3.1"/>
    <property type="gene ID" value="Pp3c11_24160"/>
</dbReference>
<dbReference type="EnsemblPlants" id="Pp3c11_24160V3.8">
    <property type="protein sequence ID" value="Pp3c11_24160V3.8"/>
    <property type="gene ID" value="Pp3c11_24160"/>
</dbReference>
<dbReference type="EC" id="3.1.4.46" evidence="2"/>
<dbReference type="EnsemblPlants" id="Pp3c11_24160V3.3">
    <property type="protein sequence ID" value="Pp3c11_24160V3.3"/>
    <property type="gene ID" value="Pp3c11_24160"/>
</dbReference>
<dbReference type="InterPro" id="IPR017946">
    <property type="entry name" value="PLC-like_Pdiesterase_TIM-brl"/>
</dbReference>
<dbReference type="FunCoup" id="A0A2K1JW33">
    <property type="interactions" value="75"/>
</dbReference>
<protein>
    <recommendedName>
        <fullName evidence="2">glycerophosphodiester phosphodiesterase</fullName>
        <ecNumber evidence="2">3.1.4.46</ecNumber>
    </recommendedName>
</protein>
<dbReference type="EnsemblPlants" id="Pp3c11_24160V3.5">
    <property type="protein sequence ID" value="Pp3c11_24160V3.5"/>
    <property type="gene ID" value="Pp3c11_24160"/>
</dbReference>
<dbReference type="RefSeq" id="XP_024388121.1">
    <property type="nucleotide sequence ID" value="XM_024532353.2"/>
</dbReference>
<comment type="catalytic activity">
    <reaction evidence="7">
        <text>a sn-glycero-3-phosphodiester + H2O = an alcohol + sn-glycerol 3-phosphate + H(+)</text>
        <dbReference type="Rhea" id="RHEA:12969"/>
        <dbReference type="ChEBI" id="CHEBI:15377"/>
        <dbReference type="ChEBI" id="CHEBI:15378"/>
        <dbReference type="ChEBI" id="CHEBI:30879"/>
        <dbReference type="ChEBI" id="CHEBI:57597"/>
        <dbReference type="ChEBI" id="CHEBI:83408"/>
        <dbReference type="EC" id="3.1.4.46"/>
    </reaction>
</comment>
<evidence type="ECO:0000313" key="12">
    <source>
        <dbReference type="Proteomes" id="UP000006727"/>
    </source>
</evidence>
<feature type="chain" id="PRO_5043158213" description="glycerophosphodiester phosphodiesterase" evidence="8">
    <location>
        <begin position="30"/>
        <end position="381"/>
    </location>
</feature>
<name>A0A2K1JW33_PHYPA</name>
<dbReference type="AlphaFoldDB" id="A0A2K1JW33"/>
<keyword evidence="6" id="KW-0325">Glycoprotein</keyword>
<dbReference type="PROSITE" id="PS51704">
    <property type="entry name" value="GP_PDE"/>
    <property type="match status" value="1"/>
</dbReference>
<dbReference type="RefSeq" id="XP_024388123.1">
    <property type="nucleotide sequence ID" value="XM_024532355.2"/>
</dbReference>
<feature type="signal peptide" evidence="8">
    <location>
        <begin position="1"/>
        <end position="29"/>
    </location>
</feature>
<gene>
    <name evidence="11" type="primary">LOC112288295</name>
    <name evidence="10" type="ORF">PHYPA_015509</name>
</gene>
<proteinExistence type="inferred from homology"/>
<comment type="similarity">
    <text evidence="1">Belongs to the glycerophosphoryl diester phosphodiesterase family.</text>
</comment>
<dbReference type="Gramene" id="Pp3c11_24160V3.3">
    <property type="protein sequence ID" value="Pp3c11_24160V3.3"/>
    <property type="gene ID" value="Pp3c11_24160"/>
</dbReference>
<dbReference type="Gramene" id="Pp3c11_24160V3.2">
    <property type="protein sequence ID" value="Pp3c11_24160V3.2"/>
    <property type="gene ID" value="Pp3c11_24160"/>
</dbReference>
<accession>A0A2K1JW33</accession>
<keyword evidence="3 8" id="KW-0732">Signal</keyword>
<evidence type="ECO:0000313" key="10">
    <source>
        <dbReference type="EMBL" id="PNR45738.1"/>
    </source>
</evidence>
<evidence type="ECO:0000256" key="6">
    <source>
        <dbReference type="ARBA" id="ARBA00023180"/>
    </source>
</evidence>
<dbReference type="Gene3D" id="3.20.20.190">
    <property type="entry name" value="Phosphatidylinositol (PI) phosphodiesterase"/>
    <property type="match status" value="1"/>
</dbReference>
<dbReference type="PaxDb" id="3218-PP1S31_10V6.1"/>
<dbReference type="EMBL" id="ABEU02000011">
    <property type="protein sequence ID" value="PNR45738.1"/>
    <property type="molecule type" value="Genomic_DNA"/>
</dbReference>
<keyword evidence="12" id="KW-1185">Reference proteome</keyword>
<dbReference type="RefSeq" id="XP_024388124.1">
    <property type="nucleotide sequence ID" value="XM_024532356.2"/>
</dbReference>
<keyword evidence="4" id="KW-0319">Glycerol metabolism</keyword>
<evidence type="ECO:0000256" key="8">
    <source>
        <dbReference type="SAM" id="SignalP"/>
    </source>
</evidence>
<dbReference type="EnsemblPlants" id="Pp3c11_24160V3.6">
    <property type="protein sequence ID" value="Pp3c11_24160V3.6"/>
    <property type="gene ID" value="Pp3c11_24160"/>
</dbReference>
<dbReference type="GO" id="GO:0006629">
    <property type="term" value="P:lipid metabolic process"/>
    <property type="evidence" value="ECO:0007669"/>
    <property type="project" value="InterPro"/>
</dbReference>
<keyword evidence="5" id="KW-0378">Hydrolase</keyword>
<dbReference type="EnsemblPlants" id="Pp3c11_24160V3.7">
    <property type="protein sequence ID" value="Pp3c11_24160V3.7"/>
    <property type="gene ID" value="Pp3c11_24160"/>
</dbReference>
<evidence type="ECO:0000256" key="1">
    <source>
        <dbReference type="ARBA" id="ARBA00007277"/>
    </source>
</evidence>
<sequence length="381" mass="44369">MALLKLQIRTFCYILVILLWISAPQLSHAVRRYPYFRDQEENPGRQPLQMQRPFNIAHRGSNGEIPEETAEAYMRAIAEGADFIESDITATKDGELICFHDLILDDVTDVANHTEFKDRIRTYEAEGVNTTGYFAVDFTLAEIKTLRARQRFPFRDQSYNGKYQIITFEEFIKIALNAERIVGIYPEIKSPVFVNKHVKWPGGKTHEDIFVETLLKFNYTGKFFSEAWKKQPLFIQSFAPTSLFRASNLTDSPLILLLDDVTVNTQDTNQTYAEITSDEYLKFISKYVVGLGPWKDTIVPPNEKNYLATPTDLIKRAHAHNLQVHPYTYRNENKFLHFDFHQDPYQEYRYWIHNMSVDGMFTDFTGTLHLYQEWTSPLSGL</sequence>
<dbReference type="GO" id="GO:0006071">
    <property type="term" value="P:glycerol metabolic process"/>
    <property type="evidence" value="ECO:0007669"/>
    <property type="project" value="UniProtKB-KW"/>
</dbReference>
<evidence type="ECO:0000256" key="3">
    <source>
        <dbReference type="ARBA" id="ARBA00022729"/>
    </source>
</evidence>
<evidence type="ECO:0000259" key="9">
    <source>
        <dbReference type="PROSITE" id="PS51704"/>
    </source>
</evidence>
<dbReference type="OrthoDB" id="1058301at2759"/>
<dbReference type="InterPro" id="IPR030395">
    <property type="entry name" value="GP_PDE_dom"/>
</dbReference>
<dbReference type="RefSeq" id="XP_024388122.1">
    <property type="nucleotide sequence ID" value="XM_024532354.2"/>
</dbReference>
<evidence type="ECO:0000256" key="2">
    <source>
        <dbReference type="ARBA" id="ARBA00012247"/>
    </source>
</evidence>
<dbReference type="Pfam" id="PF03009">
    <property type="entry name" value="GDPD"/>
    <property type="match status" value="1"/>
</dbReference>
<dbReference type="Proteomes" id="UP000006727">
    <property type="component" value="Chromosome 11"/>
</dbReference>
<dbReference type="Gramene" id="Pp3c11_24160V3.8">
    <property type="protein sequence ID" value="Pp3c11_24160V3.8"/>
    <property type="gene ID" value="Pp3c11_24160"/>
</dbReference>
<dbReference type="PANTHER" id="PTHR43620">
    <property type="entry name" value="GLYCEROPHOSPHORYL DIESTER PHOSPHODIESTERASE"/>
    <property type="match status" value="1"/>
</dbReference>
<dbReference type="GeneID" id="112288295"/>
<dbReference type="Gramene" id="Pp3c11_24160V3.4">
    <property type="protein sequence ID" value="Pp3c11_24160V3.4"/>
    <property type="gene ID" value="Pp3c11_24160"/>
</dbReference>
<dbReference type="STRING" id="3218.A0A2K1JW33"/>
<evidence type="ECO:0000256" key="7">
    <source>
        <dbReference type="ARBA" id="ARBA00047512"/>
    </source>
</evidence>
<reference evidence="10 12" key="1">
    <citation type="journal article" date="2008" name="Science">
        <title>The Physcomitrella genome reveals evolutionary insights into the conquest of land by plants.</title>
        <authorList>
            <person name="Rensing S."/>
            <person name="Lang D."/>
            <person name="Zimmer A."/>
            <person name="Terry A."/>
            <person name="Salamov A."/>
            <person name="Shapiro H."/>
            <person name="Nishiyama T."/>
            <person name="Perroud P.-F."/>
            <person name="Lindquist E."/>
            <person name="Kamisugi Y."/>
            <person name="Tanahashi T."/>
            <person name="Sakakibara K."/>
            <person name="Fujita T."/>
            <person name="Oishi K."/>
            <person name="Shin-I T."/>
            <person name="Kuroki Y."/>
            <person name="Toyoda A."/>
            <person name="Suzuki Y."/>
            <person name="Hashimoto A."/>
            <person name="Yamaguchi K."/>
            <person name="Sugano A."/>
            <person name="Kohara Y."/>
            <person name="Fujiyama A."/>
            <person name="Anterola A."/>
            <person name="Aoki S."/>
            <person name="Ashton N."/>
            <person name="Barbazuk W.B."/>
            <person name="Barker E."/>
            <person name="Bennetzen J."/>
            <person name="Bezanilla M."/>
            <person name="Blankenship R."/>
            <person name="Cho S.H."/>
            <person name="Dutcher S."/>
            <person name="Estelle M."/>
            <person name="Fawcett J.A."/>
            <person name="Gundlach H."/>
            <person name="Hanada K."/>
            <person name="Heyl A."/>
            <person name="Hicks K.A."/>
            <person name="Hugh J."/>
            <person name="Lohr M."/>
            <person name="Mayer K."/>
            <person name="Melkozernov A."/>
            <person name="Murata T."/>
            <person name="Nelson D."/>
            <person name="Pils B."/>
            <person name="Prigge M."/>
            <person name="Reiss B."/>
            <person name="Renner T."/>
            <person name="Rombauts S."/>
            <person name="Rushton P."/>
            <person name="Sanderfoot A."/>
            <person name="Schween G."/>
            <person name="Shiu S.-H."/>
            <person name="Stueber K."/>
            <person name="Theodoulou F.L."/>
            <person name="Tu H."/>
            <person name="Van de Peer Y."/>
            <person name="Verrier P.J."/>
            <person name="Waters E."/>
            <person name="Wood A."/>
            <person name="Yang L."/>
            <person name="Cove D."/>
            <person name="Cuming A."/>
            <person name="Hasebe M."/>
            <person name="Lucas S."/>
            <person name="Mishler D.B."/>
            <person name="Reski R."/>
            <person name="Grigoriev I."/>
            <person name="Quatrano R.S."/>
            <person name="Boore J.L."/>
        </authorList>
    </citation>
    <scope>NUCLEOTIDE SEQUENCE [LARGE SCALE GENOMIC DNA]</scope>
    <source>
        <strain evidence="11 12">cv. Gransden 2004</strain>
    </source>
</reference>
<dbReference type="EnsemblPlants" id="Pp3c11_24160V3.2">
    <property type="protein sequence ID" value="Pp3c11_24160V3.2"/>
    <property type="gene ID" value="Pp3c11_24160"/>
</dbReference>
<organism evidence="10">
    <name type="scientific">Physcomitrium patens</name>
    <name type="common">Spreading-leaved earth moss</name>
    <name type="synonym">Physcomitrella patens</name>
    <dbReference type="NCBI Taxonomy" id="3218"/>
    <lineage>
        <taxon>Eukaryota</taxon>
        <taxon>Viridiplantae</taxon>
        <taxon>Streptophyta</taxon>
        <taxon>Embryophyta</taxon>
        <taxon>Bryophyta</taxon>
        <taxon>Bryophytina</taxon>
        <taxon>Bryopsida</taxon>
        <taxon>Funariidae</taxon>
        <taxon>Funariales</taxon>
        <taxon>Funariaceae</taxon>
        <taxon>Physcomitrium</taxon>
    </lineage>
</organism>
<evidence type="ECO:0000313" key="11">
    <source>
        <dbReference type="EnsemblPlants" id="Pp3c11_24160V3.1"/>
    </source>
</evidence>
<dbReference type="PANTHER" id="PTHR43620:SF7">
    <property type="entry name" value="GLYCEROPHOSPHODIESTER PHOSPHODIESTERASE GDPD5-RELATED"/>
    <property type="match status" value="1"/>
</dbReference>
<dbReference type="KEGG" id="ppp:112288295"/>
<dbReference type="EnsemblPlants" id="Pp3c11_24160V3.4">
    <property type="protein sequence ID" value="Pp3c11_24160V3.4"/>
    <property type="gene ID" value="Pp3c11_24160"/>
</dbReference>
<reference evidence="10 12" key="2">
    <citation type="journal article" date="2018" name="Plant J.">
        <title>The Physcomitrella patens chromosome-scale assembly reveals moss genome structure and evolution.</title>
        <authorList>
            <person name="Lang D."/>
            <person name="Ullrich K.K."/>
            <person name="Murat F."/>
            <person name="Fuchs J."/>
            <person name="Jenkins J."/>
            <person name="Haas F.B."/>
            <person name="Piednoel M."/>
            <person name="Gundlach H."/>
            <person name="Van Bel M."/>
            <person name="Meyberg R."/>
            <person name="Vives C."/>
            <person name="Morata J."/>
            <person name="Symeonidi A."/>
            <person name="Hiss M."/>
            <person name="Muchero W."/>
            <person name="Kamisugi Y."/>
            <person name="Saleh O."/>
            <person name="Blanc G."/>
            <person name="Decker E.L."/>
            <person name="van Gessel N."/>
            <person name="Grimwood J."/>
            <person name="Hayes R.D."/>
            <person name="Graham S.W."/>
            <person name="Gunter L.E."/>
            <person name="McDaniel S.F."/>
            <person name="Hoernstein S.N.W."/>
            <person name="Larsson A."/>
            <person name="Li F.W."/>
            <person name="Perroud P.F."/>
            <person name="Phillips J."/>
            <person name="Ranjan P."/>
            <person name="Rokshar D.S."/>
            <person name="Rothfels C.J."/>
            <person name="Schneider L."/>
            <person name="Shu S."/>
            <person name="Stevenson D.W."/>
            <person name="Thummler F."/>
            <person name="Tillich M."/>
            <person name="Villarreal Aguilar J.C."/>
            <person name="Widiez T."/>
            <person name="Wong G.K."/>
            <person name="Wymore A."/>
            <person name="Zhang Y."/>
            <person name="Zimmer A.D."/>
            <person name="Quatrano R.S."/>
            <person name="Mayer K.F.X."/>
            <person name="Goodstein D."/>
            <person name="Casacuberta J.M."/>
            <person name="Vandepoele K."/>
            <person name="Reski R."/>
            <person name="Cuming A.C."/>
            <person name="Tuskan G.A."/>
            <person name="Maumus F."/>
            <person name="Salse J."/>
            <person name="Schmutz J."/>
            <person name="Rensing S.A."/>
        </authorList>
    </citation>
    <scope>NUCLEOTIDE SEQUENCE [LARGE SCALE GENOMIC DNA]</scope>
    <source>
        <strain evidence="11 12">cv. Gransden 2004</strain>
    </source>
</reference>
<dbReference type="GO" id="GO:0008889">
    <property type="term" value="F:glycerophosphodiester phosphodiesterase activity"/>
    <property type="evidence" value="ECO:0000318"/>
    <property type="project" value="GO_Central"/>
</dbReference>
<dbReference type="FunFam" id="3.20.20.190:FF:000023">
    <property type="entry name" value="Glycerophosphodiester phosphodiesterase GDPD5"/>
    <property type="match status" value="1"/>
</dbReference>
<evidence type="ECO:0000256" key="4">
    <source>
        <dbReference type="ARBA" id="ARBA00022798"/>
    </source>
</evidence>
<dbReference type="SUPFAM" id="SSF51695">
    <property type="entry name" value="PLC-like phosphodiesterases"/>
    <property type="match status" value="1"/>
</dbReference>
<reference evidence="11" key="3">
    <citation type="submission" date="2020-12" db="UniProtKB">
        <authorList>
            <consortium name="EnsemblPlants"/>
        </authorList>
    </citation>
    <scope>IDENTIFICATION</scope>
</reference>
<dbReference type="Gramene" id="Pp3c11_24160V3.7">
    <property type="protein sequence ID" value="Pp3c11_24160V3.7"/>
    <property type="gene ID" value="Pp3c11_24160"/>
</dbReference>
<evidence type="ECO:0000256" key="5">
    <source>
        <dbReference type="ARBA" id="ARBA00022801"/>
    </source>
</evidence>
<dbReference type="Gramene" id="Pp3c11_24160V3.5">
    <property type="protein sequence ID" value="Pp3c11_24160V3.5"/>
    <property type="gene ID" value="Pp3c11_24160"/>
</dbReference>
<dbReference type="RefSeq" id="XP_024388125.1">
    <property type="nucleotide sequence ID" value="XM_024532357.2"/>
</dbReference>
<dbReference type="EnsemblPlants" id="Pp3c11_24160V3.1">
    <property type="protein sequence ID" value="Pp3c11_24160V3.1"/>
    <property type="gene ID" value="Pp3c11_24160"/>
</dbReference>